<protein>
    <recommendedName>
        <fullName evidence="5">ABC transporter substrate-binding protein</fullName>
    </recommendedName>
</protein>
<proteinExistence type="predicted"/>
<dbReference type="InterPro" id="IPR050490">
    <property type="entry name" value="Bact_solute-bd_prot1"/>
</dbReference>
<organism evidence="3 4">
    <name type="scientific">Paenibacillus selenitireducens</name>
    <dbReference type="NCBI Taxonomy" id="1324314"/>
    <lineage>
        <taxon>Bacteria</taxon>
        <taxon>Bacillati</taxon>
        <taxon>Bacillota</taxon>
        <taxon>Bacilli</taxon>
        <taxon>Bacillales</taxon>
        <taxon>Paenibacillaceae</taxon>
        <taxon>Paenibacillus</taxon>
    </lineage>
</organism>
<dbReference type="InterPro" id="IPR006059">
    <property type="entry name" value="SBP"/>
</dbReference>
<dbReference type="Pfam" id="PF01547">
    <property type="entry name" value="SBP_bac_1"/>
    <property type="match status" value="1"/>
</dbReference>
<evidence type="ECO:0008006" key="5">
    <source>
        <dbReference type="Google" id="ProtNLM"/>
    </source>
</evidence>
<comment type="caution">
    <text evidence="3">The sequence shown here is derived from an EMBL/GenBank/DDBJ whole genome shotgun (WGS) entry which is preliminary data.</text>
</comment>
<feature type="region of interest" description="Disordered" evidence="1">
    <location>
        <begin position="31"/>
        <end position="56"/>
    </location>
</feature>
<dbReference type="RefSeq" id="WP_078501180.1">
    <property type="nucleotide sequence ID" value="NZ_MSZX01000009.1"/>
</dbReference>
<dbReference type="PANTHER" id="PTHR43649:SF12">
    <property type="entry name" value="DIACETYLCHITOBIOSE BINDING PROTEIN DASA"/>
    <property type="match status" value="1"/>
</dbReference>
<dbReference type="PANTHER" id="PTHR43649">
    <property type="entry name" value="ARABINOSE-BINDING PROTEIN-RELATED"/>
    <property type="match status" value="1"/>
</dbReference>
<name>A0A1T2X5F8_9BACL</name>
<accession>A0A1T2X5F8</accession>
<evidence type="ECO:0000256" key="1">
    <source>
        <dbReference type="SAM" id="MobiDB-lite"/>
    </source>
</evidence>
<evidence type="ECO:0000256" key="2">
    <source>
        <dbReference type="SAM" id="SignalP"/>
    </source>
</evidence>
<evidence type="ECO:0000313" key="4">
    <source>
        <dbReference type="Proteomes" id="UP000190188"/>
    </source>
</evidence>
<dbReference type="AlphaFoldDB" id="A0A1T2X5F8"/>
<dbReference type="OrthoDB" id="2506821at2"/>
<dbReference type="STRING" id="1324314.BVG16_21080"/>
<feature type="chain" id="PRO_5039420955" description="ABC transporter substrate-binding protein" evidence="2">
    <location>
        <begin position="27"/>
        <end position="532"/>
    </location>
</feature>
<keyword evidence="2" id="KW-0732">Signal</keyword>
<gene>
    <name evidence="3" type="ORF">BVG16_21080</name>
</gene>
<feature type="compositionally biased region" description="Polar residues" evidence="1">
    <location>
        <begin position="31"/>
        <end position="50"/>
    </location>
</feature>
<reference evidence="3 4" key="1">
    <citation type="submission" date="2017-01" db="EMBL/GenBank/DDBJ databases">
        <title>Genome analysis of Paenibacillus selenitrireducens ES3-24.</title>
        <authorList>
            <person name="Xu D."/>
            <person name="Yao R."/>
            <person name="Zheng S."/>
        </authorList>
    </citation>
    <scope>NUCLEOTIDE SEQUENCE [LARGE SCALE GENOMIC DNA]</scope>
    <source>
        <strain evidence="3 4">ES3-24</strain>
    </source>
</reference>
<feature type="signal peptide" evidence="2">
    <location>
        <begin position="1"/>
        <end position="26"/>
    </location>
</feature>
<dbReference type="EMBL" id="MSZX01000009">
    <property type="protein sequence ID" value="OPA75107.1"/>
    <property type="molecule type" value="Genomic_DNA"/>
</dbReference>
<dbReference type="Proteomes" id="UP000190188">
    <property type="component" value="Unassembled WGS sequence"/>
</dbReference>
<dbReference type="SUPFAM" id="SSF53850">
    <property type="entry name" value="Periplasmic binding protein-like II"/>
    <property type="match status" value="1"/>
</dbReference>
<dbReference type="Gene3D" id="3.40.190.10">
    <property type="entry name" value="Periplasmic binding protein-like II"/>
    <property type="match status" value="2"/>
</dbReference>
<keyword evidence="4" id="KW-1185">Reference proteome</keyword>
<evidence type="ECO:0000313" key="3">
    <source>
        <dbReference type="EMBL" id="OPA75107.1"/>
    </source>
</evidence>
<dbReference type="PROSITE" id="PS51257">
    <property type="entry name" value="PROKAR_LIPOPROTEIN"/>
    <property type="match status" value="1"/>
</dbReference>
<sequence>MNKLKHAGKSTLTAMMVLTMSVTLLAACGSNKSASEQPSGTPGTSNTVSEGTKKEISVSMFDRGKVPTEEGTYENNRWTKWINEHSPVHVKWIPVARNQAQPKLNALIAAGEAPDLIWEYDRNYISQLANQGAIQPIGDYIDKYSTTYKAYLEKHPELQPYLKFNGKVYAVSFARETLANHGMWIRQDWLDKLGLKVPTTVEEFIDVAHKFKDGDPDGNGQADTVPIALSASSNSIDQAIFFTSENQWYVEDGKLQFGRTLDRYVDTLTFQKKLFDEGLIDQEYITDNNFQRSVQLLTTGKAGIYLGNWDIEELNNNLIKNDPNAKMVPLESFSSKYGKNGLYQEAPPSVFTAFNSKMNEEQIKSAIQFIDWMLQDGWVPLKYGEENVHFNMVDGVRQKTDPDKFKKEVSYAAEYAIMIDNVLRPETFLAMAAKDEVSQNYAKEKGKSLELVMKNKYRRDIPFSPDFPELTQLIATFNPIAQQIEAKVVTGGSSMTPEQGLSELRKEWKRLGGENVEKLAQEWYDTNKNNLK</sequence>